<keyword evidence="7" id="KW-0862">Zinc</keyword>
<evidence type="ECO:0000256" key="1">
    <source>
        <dbReference type="ARBA" id="ARBA00004651"/>
    </source>
</evidence>
<dbReference type="GO" id="GO:0046872">
    <property type="term" value="F:metal ion binding"/>
    <property type="evidence" value="ECO:0007669"/>
    <property type="project" value="UniProtKB-KW"/>
</dbReference>
<feature type="transmembrane region" description="Helical" evidence="8">
    <location>
        <begin position="188"/>
        <end position="207"/>
    </location>
</feature>
<feature type="transmembrane region" description="Helical" evidence="8">
    <location>
        <begin position="157"/>
        <end position="176"/>
    </location>
</feature>
<evidence type="ECO:0000256" key="5">
    <source>
        <dbReference type="ARBA" id="ARBA00022989"/>
    </source>
</evidence>
<feature type="transmembrane region" description="Helical" evidence="8">
    <location>
        <begin position="128"/>
        <end position="150"/>
    </location>
</feature>
<dbReference type="GO" id="GO:0005886">
    <property type="term" value="C:plasma membrane"/>
    <property type="evidence" value="ECO:0007669"/>
    <property type="project" value="UniProtKB-SubCell"/>
</dbReference>
<dbReference type="PANTHER" id="PTHR20855">
    <property type="entry name" value="ADIPOR/PROGESTIN RECEPTOR-RELATED"/>
    <property type="match status" value="1"/>
</dbReference>
<feature type="transmembrane region" description="Helical" evidence="8">
    <location>
        <begin position="37"/>
        <end position="56"/>
    </location>
</feature>
<keyword evidence="6 8" id="KW-0472">Membrane</keyword>
<organism evidence="9 10">
    <name type="scientific">Eilatimonas milleporae</name>
    <dbReference type="NCBI Taxonomy" id="911205"/>
    <lineage>
        <taxon>Bacteria</taxon>
        <taxon>Pseudomonadati</taxon>
        <taxon>Pseudomonadota</taxon>
        <taxon>Alphaproteobacteria</taxon>
        <taxon>Kordiimonadales</taxon>
        <taxon>Kordiimonadaceae</taxon>
        <taxon>Eilatimonas</taxon>
    </lineage>
</organism>
<feature type="transmembrane region" description="Helical" evidence="8">
    <location>
        <begin position="214"/>
        <end position="236"/>
    </location>
</feature>
<comment type="similarity">
    <text evidence="2">Belongs to the UPF0073 (Hly-III) family.</text>
</comment>
<dbReference type="InterPro" id="IPR005744">
    <property type="entry name" value="Hy-lIII"/>
</dbReference>
<dbReference type="Pfam" id="PF03006">
    <property type="entry name" value="HlyIII"/>
    <property type="match status" value="1"/>
</dbReference>
<dbReference type="Proteomes" id="UP000271227">
    <property type="component" value="Unassembled WGS sequence"/>
</dbReference>
<feature type="transmembrane region" description="Helical" evidence="8">
    <location>
        <begin position="62"/>
        <end position="83"/>
    </location>
</feature>
<dbReference type="InParanoid" id="A0A3M0BV68"/>
<evidence type="ECO:0000256" key="7">
    <source>
        <dbReference type="PIRSR" id="PIRSR604254-1"/>
    </source>
</evidence>
<comment type="caution">
    <text evidence="9">The sequence shown here is derived from an EMBL/GenBank/DDBJ whole genome shotgun (WGS) entry which is preliminary data.</text>
</comment>
<dbReference type="AlphaFoldDB" id="A0A3M0BV68"/>
<evidence type="ECO:0000256" key="8">
    <source>
        <dbReference type="SAM" id="Phobius"/>
    </source>
</evidence>
<dbReference type="InterPro" id="IPR004254">
    <property type="entry name" value="AdipoR/HlyIII-related"/>
</dbReference>
<dbReference type="NCBIfam" id="TIGR01065">
    <property type="entry name" value="hlyIII"/>
    <property type="match status" value="1"/>
</dbReference>
<accession>A0A3M0BV68</accession>
<evidence type="ECO:0000313" key="9">
    <source>
        <dbReference type="EMBL" id="RMB01471.1"/>
    </source>
</evidence>
<comment type="subcellular location">
    <subcellularLocation>
        <location evidence="1">Cell membrane</location>
        <topology evidence="1">Multi-pass membrane protein</topology>
    </subcellularLocation>
</comment>
<evidence type="ECO:0000256" key="3">
    <source>
        <dbReference type="ARBA" id="ARBA00022475"/>
    </source>
</evidence>
<reference evidence="9 10" key="1">
    <citation type="submission" date="2018-10" db="EMBL/GenBank/DDBJ databases">
        <title>Genomic Encyclopedia of Archaeal and Bacterial Type Strains, Phase II (KMG-II): from individual species to whole genera.</title>
        <authorList>
            <person name="Goeker M."/>
        </authorList>
    </citation>
    <scope>NUCLEOTIDE SEQUENCE [LARGE SCALE GENOMIC DNA]</scope>
    <source>
        <strain evidence="9 10">DSM 25217</strain>
    </source>
</reference>
<name>A0A3M0BV68_9PROT</name>
<dbReference type="GO" id="GO:0140911">
    <property type="term" value="F:pore-forming activity"/>
    <property type="evidence" value="ECO:0007669"/>
    <property type="project" value="InterPro"/>
</dbReference>
<gene>
    <name evidence="9" type="ORF">BXY39_3655</name>
</gene>
<keyword evidence="7" id="KW-0479">Metal-binding</keyword>
<keyword evidence="10" id="KW-1185">Reference proteome</keyword>
<keyword evidence="4 8" id="KW-0812">Transmembrane</keyword>
<evidence type="ECO:0000313" key="10">
    <source>
        <dbReference type="Proteomes" id="UP000271227"/>
    </source>
</evidence>
<protein>
    <submittedName>
        <fullName evidence="9">Hemolysin III</fullName>
    </submittedName>
</protein>
<dbReference type="EMBL" id="REFR01000016">
    <property type="protein sequence ID" value="RMB01471.1"/>
    <property type="molecule type" value="Genomic_DNA"/>
</dbReference>
<dbReference type="RefSeq" id="WP_211332331.1">
    <property type="nucleotide sequence ID" value="NZ_REFR01000016.1"/>
</dbReference>
<evidence type="ECO:0000256" key="4">
    <source>
        <dbReference type="ARBA" id="ARBA00022692"/>
    </source>
</evidence>
<feature type="binding site" evidence="7">
    <location>
        <position position="218"/>
    </location>
    <ligand>
        <name>Zn(2+)</name>
        <dbReference type="ChEBI" id="CHEBI:29105"/>
    </ligand>
</feature>
<keyword evidence="5 8" id="KW-1133">Transmembrane helix</keyword>
<dbReference type="FunCoup" id="A0A3M0BV68">
    <property type="interactions" value="62"/>
</dbReference>
<evidence type="ECO:0000256" key="6">
    <source>
        <dbReference type="ARBA" id="ARBA00023136"/>
    </source>
</evidence>
<feature type="binding site" evidence="7">
    <location>
        <position position="214"/>
    </location>
    <ligand>
        <name>Zn(2+)</name>
        <dbReference type="ChEBI" id="CHEBI:29105"/>
    </ligand>
</feature>
<dbReference type="PANTHER" id="PTHR20855:SF3">
    <property type="entry name" value="LD03007P"/>
    <property type="match status" value="1"/>
</dbReference>
<sequence length="237" mass="25374">MSSPSPEDAADTGSMVPGAAAAVSVSGYSFREEILHILTHGIAAVLAIVGLVFLVIKAAGDGPVPVVAVSLYAGCMIAMYLASTLYHSSFKSRFQPFFKMLDHAAIYFKIAGTYTPIALITLPQTTGLWIMLGVWSAAVVGTVLKVKAFLRKTAKRFSLMSLLVYLAMGWAGVLVIDELWARLPAAGFQWLLAGGLCFTIGAVFYALKSMPYSHAIWHVFVVAGSVSHFVAIYGYVL</sequence>
<feature type="binding site" evidence="7">
    <location>
        <position position="87"/>
    </location>
    <ligand>
        <name>Zn(2+)</name>
        <dbReference type="ChEBI" id="CHEBI:29105"/>
    </ligand>
</feature>
<proteinExistence type="inferred from homology"/>
<keyword evidence="3" id="KW-1003">Cell membrane</keyword>
<evidence type="ECO:0000256" key="2">
    <source>
        <dbReference type="ARBA" id="ARBA00008488"/>
    </source>
</evidence>